<dbReference type="RefSeq" id="WP_160837161.1">
    <property type="nucleotide sequence ID" value="NZ_WMET01000002.1"/>
</dbReference>
<dbReference type="InterPro" id="IPR022697">
    <property type="entry name" value="HDH_short"/>
</dbReference>
<feature type="binding site" evidence="13">
    <location>
        <position position="130"/>
    </location>
    <ligand>
        <name>NADPH</name>
        <dbReference type="ChEBI" id="CHEBI:57783"/>
    </ligand>
</feature>
<dbReference type="InterPro" id="IPR036291">
    <property type="entry name" value="NAD(P)-bd_dom_sf"/>
</dbReference>
<dbReference type="UniPathway" id="UPA00050">
    <property type="reaction ID" value="UER00063"/>
</dbReference>
<sequence>MPVKIAFIGFGGVGRALAEIIEEKRSRLKQHYGLEAVVVGVSDLMKGSVYQPEGLDIPVLLKGLNDHGTVGGYPERAGVVKGWDSIEMIDHSHADVIVEVTYTNVETGEPALSHCRRALDQGKSVITTNKGPVAHAYKELTEKASEKGAFFGFEGTVMSGTPALRLPEQTLAGNTIYKIQGILNGTTNYILTEMEKGLAYKDALKQAQDLGYAEADPVSDVEGYDVRYKLAILSSHVFGVPLSPDDIPCTGITGVTAADIQEADKAGEKWRLIGTLDWNGGRVTGTVQPERVPQQEPLAGVTGALNAILYECDMSGPIFMTGAGAGLKETGYALLIDLIHYHKQQSKINV</sequence>
<proteinExistence type="inferred from homology"/>
<comment type="similarity">
    <text evidence="3 15">Belongs to the homoserine dehydrogenase family.</text>
</comment>
<evidence type="ECO:0000256" key="14">
    <source>
        <dbReference type="RuleBase" id="RU000579"/>
    </source>
</evidence>
<evidence type="ECO:0000256" key="9">
    <source>
        <dbReference type="ARBA" id="ARBA00023053"/>
    </source>
</evidence>
<comment type="catalytic activity">
    <reaction evidence="11">
        <text>L-homoserine + NADP(+) = L-aspartate 4-semialdehyde + NADPH + H(+)</text>
        <dbReference type="Rhea" id="RHEA:15761"/>
        <dbReference type="ChEBI" id="CHEBI:15378"/>
        <dbReference type="ChEBI" id="CHEBI:57476"/>
        <dbReference type="ChEBI" id="CHEBI:57783"/>
        <dbReference type="ChEBI" id="CHEBI:58349"/>
        <dbReference type="ChEBI" id="CHEBI:537519"/>
        <dbReference type="EC" id="1.1.1.3"/>
    </reaction>
    <physiologicalReaction direction="right-to-left" evidence="11">
        <dbReference type="Rhea" id="RHEA:15763"/>
    </physiologicalReaction>
</comment>
<dbReference type="InterPro" id="IPR019811">
    <property type="entry name" value="HDH_CS"/>
</dbReference>
<dbReference type="Gene3D" id="3.40.50.720">
    <property type="entry name" value="NAD(P)-binding Rossmann-like Domain"/>
    <property type="match status" value="1"/>
</dbReference>
<dbReference type="GO" id="GO:0004412">
    <property type="term" value="F:homoserine dehydrogenase activity"/>
    <property type="evidence" value="ECO:0007669"/>
    <property type="project" value="UniProtKB-EC"/>
</dbReference>
<dbReference type="InterPro" id="IPR005106">
    <property type="entry name" value="Asp/hSer_DH_NAD-bd"/>
</dbReference>
<dbReference type="GO" id="GO:0050661">
    <property type="term" value="F:NADP binding"/>
    <property type="evidence" value="ECO:0007669"/>
    <property type="project" value="InterPro"/>
</dbReference>
<keyword evidence="10 14" id="KW-0486">Methionine biosynthesis</keyword>
<evidence type="ECO:0000259" key="16">
    <source>
        <dbReference type="Pfam" id="PF00742"/>
    </source>
</evidence>
<evidence type="ECO:0000256" key="8">
    <source>
        <dbReference type="ARBA" id="ARBA00023002"/>
    </source>
</evidence>
<dbReference type="PANTHER" id="PTHR43331:SF1">
    <property type="entry name" value="HOMOSERINE DEHYDROGENASE"/>
    <property type="match status" value="1"/>
</dbReference>
<evidence type="ECO:0000256" key="7">
    <source>
        <dbReference type="ARBA" id="ARBA00022697"/>
    </source>
</evidence>
<keyword evidence="7 14" id="KW-0791">Threonine biosynthesis</keyword>
<accession>A0A845DUE8</accession>
<evidence type="ECO:0000256" key="4">
    <source>
        <dbReference type="ARBA" id="ARBA00013213"/>
    </source>
</evidence>
<evidence type="ECO:0000256" key="11">
    <source>
        <dbReference type="ARBA" id="ARBA00048841"/>
    </source>
</evidence>
<evidence type="ECO:0000256" key="15">
    <source>
        <dbReference type="RuleBase" id="RU004171"/>
    </source>
</evidence>
<dbReference type="NCBIfam" id="NF004912">
    <property type="entry name" value="PRK06270.1"/>
    <property type="match status" value="1"/>
</dbReference>
<evidence type="ECO:0000256" key="6">
    <source>
        <dbReference type="ARBA" id="ARBA00022605"/>
    </source>
</evidence>
<dbReference type="SUPFAM" id="SSF51735">
    <property type="entry name" value="NAD(P)-binding Rossmann-fold domains"/>
    <property type="match status" value="1"/>
</dbReference>
<dbReference type="GO" id="GO:0009088">
    <property type="term" value="P:threonine biosynthetic process"/>
    <property type="evidence" value="ECO:0007669"/>
    <property type="project" value="UniProtKB-UniPathway"/>
</dbReference>
<evidence type="ECO:0000313" key="18">
    <source>
        <dbReference type="EMBL" id="MYL20449.1"/>
    </source>
</evidence>
<keyword evidence="13 14" id="KW-0521">NADP</keyword>
<feature type="binding site" evidence="13">
    <location>
        <position position="214"/>
    </location>
    <ligand>
        <name>L-homoserine</name>
        <dbReference type="ChEBI" id="CHEBI:57476"/>
    </ligand>
</feature>
<organism evidence="18 19">
    <name type="scientific">Halobacillus litoralis</name>
    <dbReference type="NCBI Taxonomy" id="45668"/>
    <lineage>
        <taxon>Bacteria</taxon>
        <taxon>Bacillati</taxon>
        <taxon>Bacillota</taxon>
        <taxon>Bacilli</taxon>
        <taxon>Bacillales</taxon>
        <taxon>Bacillaceae</taxon>
        <taxon>Halobacillus</taxon>
    </lineage>
</organism>
<evidence type="ECO:0000256" key="5">
    <source>
        <dbReference type="ARBA" id="ARBA00013376"/>
    </source>
</evidence>
<evidence type="ECO:0000256" key="3">
    <source>
        <dbReference type="ARBA" id="ARBA00006753"/>
    </source>
</evidence>
<comment type="pathway">
    <text evidence="1 14">Amino-acid biosynthesis; L-threonine biosynthesis; L-threonine from L-aspartate: step 3/5.</text>
</comment>
<gene>
    <name evidence="18" type="ORF">GLW04_11150</name>
</gene>
<evidence type="ECO:0000256" key="10">
    <source>
        <dbReference type="ARBA" id="ARBA00023167"/>
    </source>
</evidence>
<reference evidence="18 19" key="1">
    <citation type="submission" date="2019-11" db="EMBL/GenBank/DDBJ databases">
        <title>Genome sequences of 17 halophilic strains isolated from different environments.</title>
        <authorList>
            <person name="Furrow R.E."/>
        </authorList>
    </citation>
    <scope>NUCLEOTIDE SEQUENCE [LARGE SCALE GENOMIC DNA]</scope>
    <source>
        <strain evidence="18 19">22511_23_Filter</strain>
    </source>
</reference>
<feature type="domain" description="Homoserine dehydrogenase catalytic" evidence="16">
    <location>
        <begin position="162"/>
        <end position="339"/>
    </location>
</feature>
<dbReference type="EC" id="1.1.1.3" evidence="4 14"/>
<dbReference type="NCBIfam" id="NF004976">
    <property type="entry name" value="PRK06349.1"/>
    <property type="match status" value="1"/>
</dbReference>
<evidence type="ECO:0000256" key="12">
    <source>
        <dbReference type="PIRSR" id="PIRSR036497-1"/>
    </source>
</evidence>
<comment type="caution">
    <text evidence="18">The sequence shown here is derived from an EMBL/GenBank/DDBJ whole genome shotgun (WGS) entry which is preliminary data.</text>
</comment>
<dbReference type="InterPro" id="IPR001342">
    <property type="entry name" value="HDH_cat"/>
</dbReference>
<dbReference type="Proteomes" id="UP000460949">
    <property type="component" value="Unassembled WGS sequence"/>
</dbReference>
<protein>
    <recommendedName>
        <fullName evidence="5 14">Homoserine dehydrogenase</fullName>
        <ecNumber evidence="4 14">1.1.1.3</ecNumber>
    </recommendedName>
</protein>
<keyword evidence="9" id="KW-0915">Sodium</keyword>
<evidence type="ECO:0000256" key="2">
    <source>
        <dbReference type="ARBA" id="ARBA00005062"/>
    </source>
</evidence>
<feature type="domain" description="Aspartate/homoserine dehydrogenase NAD-binding" evidence="17">
    <location>
        <begin position="9"/>
        <end position="150"/>
    </location>
</feature>
<evidence type="ECO:0000259" key="17">
    <source>
        <dbReference type="Pfam" id="PF03447"/>
    </source>
</evidence>
<dbReference type="Pfam" id="PF00742">
    <property type="entry name" value="Homoserine_dh"/>
    <property type="match status" value="1"/>
</dbReference>
<keyword evidence="8 14" id="KW-0560">Oxidoreductase</keyword>
<dbReference type="FunFam" id="3.30.360.10:FF:000005">
    <property type="entry name" value="Homoserine dehydrogenase"/>
    <property type="match status" value="1"/>
</dbReference>
<dbReference type="UniPathway" id="UPA00051">
    <property type="reaction ID" value="UER00465"/>
</dbReference>
<feature type="binding site" evidence="13">
    <location>
        <begin position="9"/>
        <end position="14"/>
    </location>
    <ligand>
        <name>NADP(+)</name>
        <dbReference type="ChEBI" id="CHEBI:58349"/>
    </ligand>
</feature>
<evidence type="ECO:0000256" key="1">
    <source>
        <dbReference type="ARBA" id="ARBA00005056"/>
    </source>
</evidence>
<feature type="active site" description="Proton donor" evidence="12">
    <location>
        <position position="229"/>
    </location>
</feature>
<comment type="pathway">
    <text evidence="2 14">Amino-acid biosynthesis; L-methionine biosynthesis via de novo pathway; L-homoserine from L-aspartate: step 3/3.</text>
</comment>
<name>A0A845DUE8_9BACI</name>
<dbReference type="PROSITE" id="PS01042">
    <property type="entry name" value="HOMOSER_DHGENASE"/>
    <property type="match status" value="1"/>
</dbReference>
<evidence type="ECO:0000256" key="13">
    <source>
        <dbReference type="PIRSR" id="PIRSR036497-2"/>
    </source>
</evidence>
<dbReference type="Pfam" id="PF03447">
    <property type="entry name" value="NAD_binding_3"/>
    <property type="match status" value="1"/>
</dbReference>
<dbReference type="PIRSF" id="PIRSF036497">
    <property type="entry name" value="HDH_short"/>
    <property type="match status" value="1"/>
</dbReference>
<dbReference type="SUPFAM" id="SSF55347">
    <property type="entry name" value="Glyceraldehyde-3-phosphate dehydrogenase-like, C-terminal domain"/>
    <property type="match status" value="1"/>
</dbReference>
<dbReference type="PANTHER" id="PTHR43331">
    <property type="entry name" value="HOMOSERINE DEHYDROGENASE"/>
    <property type="match status" value="1"/>
</dbReference>
<dbReference type="EMBL" id="WMET01000002">
    <property type="protein sequence ID" value="MYL20449.1"/>
    <property type="molecule type" value="Genomic_DNA"/>
</dbReference>
<dbReference type="Gene3D" id="3.30.360.10">
    <property type="entry name" value="Dihydrodipicolinate Reductase, domain 2"/>
    <property type="match status" value="1"/>
</dbReference>
<evidence type="ECO:0000313" key="19">
    <source>
        <dbReference type="Proteomes" id="UP000460949"/>
    </source>
</evidence>
<dbReference type="GO" id="GO:0009086">
    <property type="term" value="P:methionine biosynthetic process"/>
    <property type="evidence" value="ECO:0007669"/>
    <property type="project" value="UniProtKB-KW"/>
</dbReference>
<keyword evidence="6 14" id="KW-0028">Amino-acid biosynthesis</keyword>
<dbReference type="AlphaFoldDB" id="A0A845DUE8"/>